<protein>
    <submittedName>
        <fullName evidence="3">Uncharacterized protein</fullName>
    </submittedName>
</protein>
<reference evidence="3 4" key="1">
    <citation type="submission" date="2019-02" db="EMBL/GenBank/DDBJ databases">
        <title>Hansschlegelia quercus sp. nov., a novel methylotrophic bacterium from buds of oak (Quercus robur L.).</title>
        <authorList>
            <person name="Agafonova N.V."/>
            <person name="Kaparullina E.N."/>
            <person name="Grouzdev D.S."/>
            <person name="Doronina N.V."/>
        </authorList>
    </citation>
    <scope>NUCLEOTIDE SEQUENCE [LARGE SCALE GENOMIC DNA]</scope>
    <source>
        <strain evidence="3 4">Dub</strain>
    </source>
</reference>
<keyword evidence="2" id="KW-0732">Signal</keyword>
<evidence type="ECO:0000256" key="2">
    <source>
        <dbReference type="SAM" id="SignalP"/>
    </source>
</evidence>
<feature type="compositionally biased region" description="Basic and acidic residues" evidence="1">
    <location>
        <begin position="57"/>
        <end position="90"/>
    </location>
</feature>
<dbReference type="Proteomes" id="UP000291613">
    <property type="component" value="Unassembled WGS sequence"/>
</dbReference>
<gene>
    <name evidence="3" type="ORF">EYR15_15090</name>
</gene>
<keyword evidence="4" id="KW-1185">Reference proteome</keyword>
<feature type="chain" id="PRO_5020767803" evidence="2">
    <location>
        <begin position="34"/>
        <end position="101"/>
    </location>
</feature>
<feature type="signal peptide" evidence="2">
    <location>
        <begin position="1"/>
        <end position="33"/>
    </location>
</feature>
<dbReference type="RefSeq" id="WP_131004401.1">
    <property type="nucleotide sequence ID" value="NZ_JBHSZR010000008.1"/>
</dbReference>
<evidence type="ECO:0000313" key="4">
    <source>
        <dbReference type="Proteomes" id="UP000291613"/>
    </source>
</evidence>
<sequence>MNRHDLDAALSRIGRLAAPAFVAAVLAAGPALAQSSTTIITDQPPATESSKTTVETHTNDMGDTVEKRKTVTEHEDGSVTKEVNKTHVDEAPSTSTTVIER</sequence>
<feature type="compositionally biased region" description="Polar residues" evidence="1">
    <location>
        <begin position="38"/>
        <end position="56"/>
    </location>
</feature>
<accession>A0A4V2JDB6</accession>
<dbReference type="EMBL" id="SIUB01000009">
    <property type="protein sequence ID" value="TBN47942.1"/>
    <property type="molecule type" value="Genomic_DNA"/>
</dbReference>
<dbReference type="AlphaFoldDB" id="A0A4V2JDB6"/>
<feature type="compositionally biased region" description="Polar residues" evidence="1">
    <location>
        <begin position="92"/>
        <end position="101"/>
    </location>
</feature>
<feature type="region of interest" description="Disordered" evidence="1">
    <location>
        <begin position="38"/>
        <end position="101"/>
    </location>
</feature>
<comment type="caution">
    <text evidence="3">The sequence shown here is derived from an EMBL/GenBank/DDBJ whole genome shotgun (WGS) entry which is preliminary data.</text>
</comment>
<name>A0A4V2JDB6_9HYPH</name>
<organism evidence="3 4">
    <name type="scientific">Hansschlegelia quercus</name>
    <dbReference type="NCBI Taxonomy" id="2528245"/>
    <lineage>
        <taxon>Bacteria</taxon>
        <taxon>Pseudomonadati</taxon>
        <taxon>Pseudomonadota</taxon>
        <taxon>Alphaproteobacteria</taxon>
        <taxon>Hyphomicrobiales</taxon>
        <taxon>Methylopilaceae</taxon>
        <taxon>Hansschlegelia</taxon>
    </lineage>
</organism>
<proteinExistence type="predicted"/>
<evidence type="ECO:0000256" key="1">
    <source>
        <dbReference type="SAM" id="MobiDB-lite"/>
    </source>
</evidence>
<evidence type="ECO:0000313" key="3">
    <source>
        <dbReference type="EMBL" id="TBN47942.1"/>
    </source>
</evidence>